<dbReference type="KEGG" id="stp:Strop_4019"/>
<dbReference type="eggNOG" id="ENOG50302MI">
    <property type="taxonomic scope" value="Bacteria"/>
</dbReference>
<keyword evidence="2" id="KW-1185">Reference proteome</keyword>
<dbReference type="Proteomes" id="UP000000235">
    <property type="component" value="Chromosome"/>
</dbReference>
<sequence>MDPLDRLAEPGLDLLRRVDILLATGAPEGHRVWPLLRRMQVLPGEAVRSFLELPAAAFSDAGRSVRQLVRGYDEVSAALTEPVLWSGPAATAFGEYRTALLSHLDEGPESLVGRLESTAGYADALADWIEGSRHALARTLAGALGSTEAVAVVAATSAPPAASAQFAVSVPHPAAETEAAEIAVRVLAVLSAAYDGVETLLRQWGPSLAESPWRAPVIGTPRYDTPTHVGW</sequence>
<accession>A4XBZ2</accession>
<dbReference type="EMBL" id="CP000667">
    <property type="protein sequence ID" value="ABP56449.1"/>
    <property type="molecule type" value="Genomic_DNA"/>
</dbReference>
<reference evidence="2" key="1">
    <citation type="journal article" date="2007" name="Proc. Natl. Acad. Sci. U.S.A.">
        <title>Genome sequencing reveals complex secondary metabolome in the marine actinomycete Salinispora tropica.</title>
        <authorList>
            <person name="Udwary D.W."/>
            <person name="Zeigler L."/>
            <person name="Asolkar R.N."/>
            <person name="Singan V."/>
            <person name="Lapidus A."/>
            <person name="Fenical W."/>
            <person name="Jensen P.R."/>
            <person name="Moore B.S."/>
        </authorList>
    </citation>
    <scope>NUCLEOTIDE SEQUENCE [LARGE SCALE GENOMIC DNA]</scope>
    <source>
        <strain evidence="2">ATCC BAA-916 / DSM 44818 / CNB-440</strain>
    </source>
</reference>
<dbReference type="RefSeq" id="WP_012015217.1">
    <property type="nucleotide sequence ID" value="NC_009380.1"/>
</dbReference>
<gene>
    <name evidence="1" type="ordered locus">Strop_4019</name>
</gene>
<protein>
    <submittedName>
        <fullName evidence="1">Uncharacterized protein</fullName>
    </submittedName>
</protein>
<dbReference type="PATRIC" id="fig|369723.5.peg.4156"/>
<dbReference type="STRING" id="369723.Strop_4019"/>
<dbReference type="HOGENOM" id="CLU_1358049_0_0_11"/>
<evidence type="ECO:0000313" key="1">
    <source>
        <dbReference type="EMBL" id="ABP56449.1"/>
    </source>
</evidence>
<name>A4XBZ2_SALTO</name>
<dbReference type="AlphaFoldDB" id="A4XBZ2"/>
<proteinExistence type="predicted"/>
<evidence type="ECO:0000313" key="2">
    <source>
        <dbReference type="Proteomes" id="UP000000235"/>
    </source>
</evidence>
<organism evidence="1 2">
    <name type="scientific">Salinispora tropica (strain ATCC BAA-916 / DSM 44818 / JCM 13857 / NBRC 105044 / CNB-440)</name>
    <dbReference type="NCBI Taxonomy" id="369723"/>
    <lineage>
        <taxon>Bacteria</taxon>
        <taxon>Bacillati</taxon>
        <taxon>Actinomycetota</taxon>
        <taxon>Actinomycetes</taxon>
        <taxon>Micromonosporales</taxon>
        <taxon>Micromonosporaceae</taxon>
        <taxon>Salinispora</taxon>
    </lineage>
</organism>